<keyword evidence="2" id="KW-0472">Membrane</keyword>
<reference evidence="4 5" key="1">
    <citation type="journal article" date="2019" name="Int. J. Syst. Evol. Microbiol.">
        <title>The Global Catalogue of Microorganisms (GCM) 10K type strain sequencing project: providing services to taxonomists for standard genome sequencing and annotation.</title>
        <authorList>
            <consortium name="The Broad Institute Genomics Platform"/>
            <consortium name="The Broad Institute Genome Sequencing Center for Infectious Disease"/>
            <person name="Wu L."/>
            <person name="Ma J."/>
        </authorList>
    </citation>
    <scope>NUCLEOTIDE SEQUENCE [LARGE SCALE GENOMIC DNA]</scope>
    <source>
        <strain evidence="4 5">JCM 15589</strain>
    </source>
</reference>
<feature type="compositionally biased region" description="Low complexity" evidence="1">
    <location>
        <begin position="15"/>
        <end position="27"/>
    </location>
</feature>
<organism evidence="4 5">
    <name type="scientific">Isoptericola hypogeus</name>
    <dbReference type="NCBI Taxonomy" id="300179"/>
    <lineage>
        <taxon>Bacteria</taxon>
        <taxon>Bacillati</taxon>
        <taxon>Actinomycetota</taxon>
        <taxon>Actinomycetes</taxon>
        <taxon>Micrococcales</taxon>
        <taxon>Promicromonosporaceae</taxon>
        <taxon>Isoptericola</taxon>
    </lineage>
</organism>
<dbReference type="Pfam" id="PF14258">
    <property type="entry name" value="DUF4350"/>
    <property type="match status" value="1"/>
</dbReference>
<keyword evidence="5" id="KW-1185">Reference proteome</keyword>
<feature type="region of interest" description="Disordered" evidence="1">
    <location>
        <begin position="1"/>
        <end position="36"/>
    </location>
</feature>
<feature type="domain" description="DUF4350" evidence="3">
    <location>
        <begin position="77"/>
        <end position="265"/>
    </location>
</feature>
<evidence type="ECO:0000313" key="4">
    <source>
        <dbReference type="EMBL" id="GAA1709860.1"/>
    </source>
</evidence>
<dbReference type="InterPro" id="IPR025646">
    <property type="entry name" value="DUF4350"/>
</dbReference>
<dbReference type="RefSeq" id="WP_344244903.1">
    <property type="nucleotide sequence ID" value="NZ_BAAAPM010000002.1"/>
</dbReference>
<accession>A0ABN2IQR2</accession>
<dbReference type="Proteomes" id="UP001501138">
    <property type="component" value="Unassembled WGS sequence"/>
</dbReference>
<evidence type="ECO:0000313" key="5">
    <source>
        <dbReference type="Proteomes" id="UP001501138"/>
    </source>
</evidence>
<proteinExistence type="predicted"/>
<keyword evidence="2" id="KW-0812">Transmembrane</keyword>
<name>A0ABN2IQR2_9MICO</name>
<gene>
    <name evidence="4" type="ORF">GCM10009809_02790</name>
</gene>
<comment type="caution">
    <text evidence="4">The sequence shown here is derived from an EMBL/GenBank/DDBJ whole genome shotgun (WGS) entry which is preliminary data.</text>
</comment>
<evidence type="ECO:0000259" key="3">
    <source>
        <dbReference type="Pfam" id="PF14258"/>
    </source>
</evidence>
<dbReference type="EMBL" id="BAAAPM010000002">
    <property type="protein sequence ID" value="GAA1709860.1"/>
    <property type="molecule type" value="Genomic_DNA"/>
</dbReference>
<feature type="transmembrane region" description="Helical" evidence="2">
    <location>
        <begin position="299"/>
        <end position="317"/>
    </location>
</feature>
<evidence type="ECO:0000256" key="1">
    <source>
        <dbReference type="SAM" id="MobiDB-lite"/>
    </source>
</evidence>
<protein>
    <submittedName>
        <fullName evidence="4">DUF4350 domain-containing protein</fullName>
    </submittedName>
</protein>
<evidence type="ECO:0000256" key="2">
    <source>
        <dbReference type="SAM" id="Phobius"/>
    </source>
</evidence>
<sequence length="430" mass="43841">MTVGTSGPTSPPRAAPAEPDARPGAAPVIGDGTTGRTRAAGRWRRARWAALVLALLALVVAVLAVSRPATSTTPYAPDNPGPAGARALAEVLGRQGVDVRYVTRVGDALAAAGPGTTLLVTPAPFLLPEQADALAGSGADLVVAGGDDPLVRAVSDGAVGRAPASLPPEPFAPRCDLPAARAAGDLRLSTGLQVVPGSGHDVTRCWPAGDGASLAHLALPPASGGADGDDAAGEARDVTLVDDPSFLRNDTVLDDGDAALALWLLGTHDRLVWLVQDPLDVTTSGDEASAPTGSVLPSWAGVVGLWALLVAVVAAVWRVRRLGPVVPEELPVVVRASETTRGRGRLYRRSRSAGHAAAGLRAATADRLARRLGLARSADPTALTDAVGRATGRTAREIADLLYGPPPADDDALAALARRLDTLESEVHRS</sequence>
<keyword evidence="2" id="KW-1133">Transmembrane helix</keyword>
<feature type="transmembrane region" description="Helical" evidence="2">
    <location>
        <begin position="46"/>
        <end position="65"/>
    </location>
</feature>